<evidence type="ECO:0000256" key="6">
    <source>
        <dbReference type="SAM" id="Phobius"/>
    </source>
</evidence>
<evidence type="ECO:0000256" key="3">
    <source>
        <dbReference type="ARBA" id="ARBA00022679"/>
    </source>
</evidence>
<keyword evidence="6" id="KW-0472">Membrane</keyword>
<dbReference type="EMBL" id="GEDC01003228">
    <property type="protein sequence ID" value="JAS34070.1"/>
    <property type="molecule type" value="Transcribed_RNA"/>
</dbReference>
<proteinExistence type="inferred from homology"/>
<gene>
    <name evidence="7" type="ORF">g.35644</name>
</gene>
<dbReference type="Gene3D" id="3.40.50.300">
    <property type="entry name" value="P-loop containing nucleotide triphosphate hydrolases"/>
    <property type="match status" value="1"/>
</dbReference>
<comment type="similarity">
    <text evidence="1 5">Belongs to the protein sulfotransferase family.</text>
</comment>
<dbReference type="InterPro" id="IPR026634">
    <property type="entry name" value="TPST-like"/>
</dbReference>
<dbReference type="GO" id="GO:0005794">
    <property type="term" value="C:Golgi apparatus"/>
    <property type="evidence" value="ECO:0007669"/>
    <property type="project" value="UniProtKB-ARBA"/>
</dbReference>
<evidence type="ECO:0000313" key="7">
    <source>
        <dbReference type="EMBL" id="JAS34070.1"/>
    </source>
</evidence>
<evidence type="ECO:0000256" key="2">
    <source>
        <dbReference type="ARBA" id="ARBA00013262"/>
    </source>
</evidence>
<dbReference type="SUPFAM" id="SSF52540">
    <property type="entry name" value="P-loop containing nucleoside triphosphate hydrolases"/>
    <property type="match status" value="1"/>
</dbReference>
<keyword evidence="6" id="KW-1133">Transmembrane helix</keyword>
<sequence>MYLKKKWIHFVKYKVKILRKTWEEWNRLWIILTIFIITLVFGFDIIFKELKCFLSREEIVYHRGMPLIFISEVFSSGSGLLLDLLDSHPDIRCIQTIPSVYYLYNLTHKNSIHHKEKIRLAEAGVTRKVLGSANAAFFLEQFALSGEAAPRLCYNDPITMKGAMYFNFLFPRAKFILLVRDGRGMVHDLLHKTNATYNDYANRLMEWNTESSHLVVNCVRLGEMKCMIVRFEQLVLQTAAVLEEVLHFLHVPWSKEVFREDNLRFVTDNTGDIKNLSDWLGRIPNEVDIFAPALGILGYDLRMANYDKMTPVRLSEIDISDIMKDEFSLLFKDDI</sequence>
<protein>
    <recommendedName>
        <fullName evidence="2 5">Protein-tyrosine sulfotransferase</fullName>
        <ecNumber evidence="2 5">2.8.2.20</ecNumber>
    </recommendedName>
</protein>
<dbReference type="Pfam" id="PF13469">
    <property type="entry name" value="Sulfotransfer_3"/>
    <property type="match status" value="1"/>
</dbReference>
<name>A0A1B6E813_9HEMI</name>
<evidence type="ECO:0000256" key="5">
    <source>
        <dbReference type="RuleBase" id="RU365018"/>
    </source>
</evidence>
<reference evidence="7" key="1">
    <citation type="submission" date="2015-12" db="EMBL/GenBank/DDBJ databases">
        <title>De novo transcriptome assembly of four potential Pierce s Disease insect vectors from Arizona vineyards.</title>
        <authorList>
            <person name="Tassone E.E."/>
        </authorList>
    </citation>
    <scope>NUCLEOTIDE SEQUENCE</scope>
</reference>
<accession>A0A1B6E813</accession>
<organism evidence="7">
    <name type="scientific">Clastoptera arizonana</name>
    <name type="common">Arizona spittle bug</name>
    <dbReference type="NCBI Taxonomy" id="38151"/>
    <lineage>
        <taxon>Eukaryota</taxon>
        <taxon>Metazoa</taxon>
        <taxon>Ecdysozoa</taxon>
        <taxon>Arthropoda</taxon>
        <taxon>Hexapoda</taxon>
        <taxon>Insecta</taxon>
        <taxon>Pterygota</taxon>
        <taxon>Neoptera</taxon>
        <taxon>Paraneoptera</taxon>
        <taxon>Hemiptera</taxon>
        <taxon>Auchenorrhyncha</taxon>
        <taxon>Cercopoidea</taxon>
        <taxon>Clastopteridae</taxon>
        <taxon>Clastoptera</taxon>
    </lineage>
</organism>
<dbReference type="GO" id="GO:0008476">
    <property type="term" value="F:protein-tyrosine sulfotransferase activity"/>
    <property type="evidence" value="ECO:0007669"/>
    <property type="project" value="UniProtKB-EC"/>
</dbReference>
<dbReference type="PANTHER" id="PTHR12788:SF10">
    <property type="entry name" value="PROTEIN-TYROSINE SULFOTRANSFERASE"/>
    <property type="match status" value="1"/>
</dbReference>
<feature type="transmembrane region" description="Helical" evidence="6">
    <location>
        <begin position="28"/>
        <end position="47"/>
    </location>
</feature>
<evidence type="ECO:0000256" key="1">
    <source>
        <dbReference type="ARBA" id="ARBA00009988"/>
    </source>
</evidence>
<dbReference type="PANTHER" id="PTHR12788">
    <property type="entry name" value="PROTEIN-TYROSINE SULFOTRANSFERASE 2"/>
    <property type="match status" value="1"/>
</dbReference>
<dbReference type="AlphaFoldDB" id="A0A1B6E813"/>
<comment type="function">
    <text evidence="5">Catalyzes the O-sulfation of tyrosine residues within acidic motifs of polypeptides, using 3'-phosphoadenylyl sulfate (PAPS) as cosubstrate.</text>
</comment>
<keyword evidence="3 5" id="KW-0808">Transferase</keyword>
<dbReference type="EC" id="2.8.2.20" evidence="2 5"/>
<keyword evidence="6" id="KW-0812">Transmembrane</keyword>
<comment type="catalytic activity">
    <reaction evidence="4 5">
        <text>L-tyrosyl-[protein] + 3'-phosphoadenylyl sulfate = O-sulfo-L-tyrosine-[protein] + adenosine 3',5'-bisphosphate + H(+)</text>
        <dbReference type="Rhea" id="RHEA:16801"/>
        <dbReference type="Rhea" id="RHEA-COMP:10136"/>
        <dbReference type="Rhea" id="RHEA-COMP:11688"/>
        <dbReference type="ChEBI" id="CHEBI:15378"/>
        <dbReference type="ChEBI" id="CHEBI:46858"/>
        <dbReference type="ChEBI" id="CHEBI:58339"/>
        <dbReference type="ChEBI" id="CHEBI:58343"/>
        <dbReference type="ChEBI" id="CHEBI:65286"/>
        <dbReference type="EC" id="2.8.2.20"/>
    </reaction>
</comment>
<dbReference type="InterPro" id="IPR027417">
    <property type="entry name" value="P-loop_NTPase"/>
</dbReference>
<evidence type="ECO:0000256" key="4">
    <source>
        <dbReference type="ARBA" id="ARBA00048460"/>
    </source>
</evidence>